<sequence>MEKLLFAMALMRFISAAVEFTAAMIFLRLKSLEAALRINALLGLVGPLVFTAVSLIGLFGMAGKVSPAKLLIIFTGVLLVLIGTRAG</sequence>
<dbReference type="InterPro" id="IPR020390">
    <property type="entry name" value="Uncharacterised_YqhV"/>
</dbReference>
<feature type="transmembrane region" description="Helical" evidence="1">
    <location>
        <begin position="6"/>
        <end position="27"/>
    </location>
</feature>
<dbReference type="AlphaFoldDB" id="A0A5S5AVS6"/>
<proteinExistence type="predicted"/>
<gene>
    <name evidence="2" type="ORF">LZ11_00762</name>
</gene>
<dbReference type="OrthoDB" id="2083446at2"/>
<evidence type="ECO:0000313" key="2">
    <source>
        <dbReference type="EMBL" id="TYP57448.1"/>
    </source>
</evidence>
<evidence type="ECO:0000256" key="1">
    <source>
        <dbReference type="SAM" id="Phobius"/>
    </source>
</evidence>
<keyword evidence="1" id="KW-1133">Transmembrane helix</keyword>
<comment type="caution">
    <text evidence="2">The sequence shown here is derived from an EMBL/GenBank/DDBJ whole genome shotgun (WGS) entry which is preliminary data.</text>
</comment>
<accession>A0A5S5AVS6</accession>
<reference evidence="2 3" key="1">
    <citation type="submission" date="2019-07" db="EMBL/GenBank/DDBJ databases">
        <title>Genomic Encyclopedia of Type Strains, Phase I: the one thousand microbial genomes (KMG-I) project.</title>
        <authorList>
            <person name="Kyrpides N."/>
        </authorList>
    </citation>
    <scope>NUCLEOTIDE SEQUENCE [LARGE SCALE GENOMIC DNA]</scope>
    <source>
        <strain evidence="2 3">DSM 16647</strain>
    </source>
</reference>
<dbReference type="EMBL" id="VNHO01000006">
    <property type="protein sequence ID" value="TYP57448.1"/>
    <property type="molecule type" value="Genomic_DNA"/>
</dbReference>
<name>A0A5S5AVS6_9FIRM</name>
<keyword evidence="3" id="KW-1185">Reference proteome</keyword>
<keyword evidence="1" id="KW-0472">Membrane</keyword>
<dbReference type="Proteomes" id="UP000322294">
    <property type="component" value="Unassembled WGS sequence"/>
</dbReference>
<feature type="transmembrane region" description="Helical" evidence="1">
    <location>
        <begin position="68"/>
        <end position="86"/>
    </location>
</feature>
<dbReference type="RefSeq" id="WP_148866563.1">
    <property type="nucleotide sequence ID" value="NZ_VNHO01000006.1"/>
</dbReference>
<dbReference type="Pfam" id="PF10942">
    <property type="entry name" value="DUF2619"/>
    <property type="match status" value="1"/>
</dbReference>
<feature type="transmembrane region" description="Helical" evidence="1">
    <location>
        <begin position="39"/>
        <end position="62"/>
    </location>
</feature>
<protein>
    <submittedName>
        <fullName evidence="2">Uncharacterized protein DUF2619</fullName>
    </submittedName>
</protein>
<organism evidence="2 3">
    <name type="scientific">Thermosediminibacter litoriperuensis</name>
    <dbReference type="NCBI Taxonomy" id="291989"/>
    <lineage>
        <taxon>Bacteria</taxon>
        <taxon>Bacillati</taxon>
        <taxon>Bacillota</taxon>
        <taxon>Clostridia</taxon>
        <taxon>Thermosediminibacterales</taxon>
        <taxon>Thermosediminibacteraceae</taxon>
        <taxon>Thermosediminibacter</taxon>
    </lineage>
</organism>
<keyword evidence="1" id="KW-0812">Transmembrane</keyword>
<evidence type="ECO:0000313" key="3">
    <source>
        <dbReference type="Proteomes" id="UP000322294"/>
    </source>
</evidence>